<dbReference type="AlphaFoldDB" id="A0A370NJ15"/>
<protein>
    <submittedName>
        <fullName evidence="1">Uncharacterized protein</fullName>
    </submittedName>
</protein>
<proteinExistence type="predicted"/>
<comment type="caution">
    <text evidence="1">The sequence shown here is derived from an EMBL/GenBank/DDBJ whole genome shotgun (WGS) entry which is preliminary data.</text>
</comment>
<name>A0A370NJ15_9BURK</name>
<gene>
    <name evidence="1" type="ORF">DN412_36055</name>
</gene>
<reference evidence="2" key="1">
    <citation type="submission" date="2018-06" db="EMBL/GenBank/DDBJ databases">
        <authorList>
            <person name="Feng T."/>
            <person name="Jeon C.O."/>
        </authorList>
    </citation>
    <scope>NUCLEOTIDE SEQUENCE [LARGE SCALE GENOMIC DNA]</scope>
    <source>
        <strain evidence="2">S23</strain>
    </source>
</reference>
<evidence type="ECO:0000313" key="2">
    <source>
        <dbReference type="Proteomes" id="UP000255165"/>
    </source>
</evidence>
<evidence type="ECO:0000313" key="1">
    <source>
        <dbReference type="EMBL" id="RDK05589.1"/>
    </source>
</evidence>
<dbReference type="EMBL" id="QKWJ01000090">
    <property type="protein sequence ID" value="RDK05589.1"/>
    <property type="molecule type" value="Genomic_DNA"/>
</dbReference>
<keyword evidence="2" id="KW-1185">Reference proteome</keyword>
<organism evidence="1 2">
    <name type="scientific">Cupriavidus lacunae</name>
    <dbReference type="NCBI Taxonomy" id="2666307"/>
    <lineage>
        <taxon>Bacteria</taxon>
        <taxon>Pseudomonadati</taxon>
        <taxon>Pseudomonadota</taxon>
        <taxon>Betaproteobacteria</taxon>
        <taxon>Burkholderiales</taxon>
        <taxon>Burkholderiaceae</taxon>
        <taxon>Cupriavidus</taxon>
    </lineage>
</organism>
<accession>A0A370NJ15</accession>
<dbReference type="Proteomes" id="UP000255165">
    <property type="component" value="Unassembled WGS sequence"/>
</dbReference>
<sequence length="71" mass="7602">MEKIQSLGLGQLIMIMLRGRDWTAGGLAARGIRCHTSCNLAIALSIWQMAGLPAFGRHLVDRALAVASVGR</sequence>